<dbReference type="Proteomes" id="UP000178323">
    <property type="component" value="Unassembled WGS sequence"/>
</dbReference>
<comment type="caution">
    <text evidence="1">The sequence shown here is derived from an EMBL/GenBank/DDBJ whole genome shotgun (WGS) entry which is preliminary data.</text>
</comment>
<evidence type="ECO:0008006" key="3">
    <source>
        <dbReference type="Google" id="ProtNLM"/>
    </source>
</evidence>
<dbReference type="EMBL" id="MFFS01000070">
    <property type="protein sequence ID" value="OGF21143.1"/>
    <property type="molecule type" value="Genomic_DNA"/>
</dbReference>
<dbReference type="PANTHER" id="PTHR35810:SF1">
    <property type="entry name" value="CYTOPLASMIC PROTEIN"/>
    <property type="match status" value="1"/>
</dbReference>
<dbReference type="PIRSF" id="PIRSF015268">
    <property type="entry name" value="Virulence_RhuM"/>
    <property type="match status" value="1"/>
</dbReference>
<evidence type="ECO:0000313" key="1">
    <source>
        <dbReference type="EMBL" id="OGF21143.1"/>
    </source>
</evidence>
<reference evidence="1 2" key="1">
    <citation type="journal article" date="2016" name="Nat. Commun.">
        <title>Thousands of microbial genomes shed light on interconnected biogeochemical processes in an aquifer system.</title>
        <authorList>
            <person name="Anantharaman K."/>
            <person name="Brown C.T."/>
            <person name="Hug L.A."/>
            <person name="Sharon I."/>
            <person name="Castelle C.J."/>
            <person name="Probst A.J."/>
            <person name="Thomas B.C."/>
            <person name="Singh A."/>
            <person name="Wilkins M.J."/>
            <person name="Karaoz U."/>
            <person name="Brodie E.L."/>
            <person name="Williams K.H."/>
            <person name="Hubbard S.S."/>
            <person name="Banfield J.F."/>
        </authorList>
    </citation>
    <scope>NUCLEOTIDE SEQUENCE [LARGE SCALE GENOMIC DNA]</scope>
</reference>
<gene>
    <name evidence="1" type="ORF">A2Y83_02330</name>
</gene>
<sequence>MPNQDKNNQIIIYNTEDGETKLEVQMKDETVWLSQKQMAELFDCTVENIIFHLKNVFESAELSEKATTKDYLVVQKEGNREVKRLVKTYNLDAIISVGYRINSLRGTQFRIWATQKLKEYIIKGFVMDDERLAEGRVKKSYFEEWEERIRRIRTSEANFYQKVRDVFATSADYNSKTEYAKLFYATVQNKFHFAITGLTAAEIVNSRVDSQKENMGLTNWKGEIITREQAQIAKNYLEELELKRLNLLVEQFLSFAELQSVEQRVMYMKDWIQKLDGFLILNEKEILQNAGNVSHLEMEKKVRAELEKYYQKKIEQKNQEV</sequence>
<dbReference type="InterPro" id="IPR011204">
    <property type="entry name" value="Virulence_RhuM-like"/>
</dbReference>
<accession>A0A1F5S3Y9</accession>
<name>A0A1F5S3Y9_9BACT</name>
<organism evidence="1 2">
    <name type="scientific">Candidatus Falkowbacteria bacterium RBG_13_39_14</name>
    <dbReference type="NCBI Taxonomy" id="1797985"/>
    <lineage>
        <taxon>Bacteria</taxon>
        <taxon>Candidatus Falkowiibacteriota</taxon>
    </lineage>
</organism>
<dbReference type="AlphaFoldDB" id="A0A1F5S3Y9"/>
<dbReference type="PANTHER" id="PTHR35810">
    <property type="entry name" value="CYTOPLASMIC PROTEIN-RELATED"/>
    <property type="match status" value="1"/>
</dbReference>
<dbReference type="Pfam" id="PF13310">
    <property type="entry name" value="Virulence_RhuM"/>
    <property type="match status" value="1"/>
</dbReference>
<evidence type="ECO:0000313" key="2">
    <source>
        <dbReference type="Proteomes" id="UP000178323"/>
    </source>
</evidence>
<dbReference type="STRING" id="1797985.A2Y83_02330"/>
<proteinExistence type="predicted"/>
<protein>
    <recommendedName>
        <fullName evidence="3">Cell filamentation protein Fic</fullName>
    </recommendedName>
</protein>